<dbReference type="InterPro" id="IPR012349">
    <property type="entry name" value="Split_barrel_FMN-bd"/>
</dbReference>
<accession>A0ABW7BBR7</accession>
<dbReference type="InterPro" id="IPR050268">
    <property type="entry name" value="NADH-dep_flavin_reductase"/>
</dbReference>
<name>A0ABW7BBR7_9ACTN</name>
<evidence type="ECO:0000313" key="4">
    <source>
        <dbReference type="EMBL" id="MFG3014261.1"/>
    </source>
</evidence>
<evidence type="ECO:0000256" key="2">
    <source>
        <dbReference type="SAM" id="MobiDB-lite"/>
    </source>
</evidence>
<keyword evidence="5" id="KW-1185">Reference proteome</keyword>
<feature type="region of interest" description="Disordered" evidence="2">
    <location>
        <begin position="169"/>
        <end position="189"/>
    </location>
</feature>
<dbReference type="GO" id="GO:0016491">
    <property type="term" value="F:oxidoreductase activity"/>
    <property type="evidence" value="ECO:0007669"/>
    <property type="project" value="UniProtKB-KW"/>
</dbReference>
<dbReference type="Gene3D" id="2.30.110.10">
    <property type="entry name" value="Electron Transport, Fmn-binding Protein, Chain A"/>
    <property type="match status" value="1"/>
</dbReference>
<dbReference type="EC" id="1.-.-.-" evidence="4"/>
<evidence type="ECO:0000313" key="5">
    <source>
        <dbReference type="Proteomes" id="UP001604267"/>
    </source>
</evidence>
<organism evidence="4 5">
    <name type="scientific">Streptomyces cinerochromogenes</name>
    <dbReference type="NCBI Taxonomy" id="66422"/>
    <lineage>
        <taxon>Bacteria</taxon>
        <taxon>Bacillati</taxon>
        <taxon>Actinomycetota</taxon>
        <taxon>Actinomycetes</taxon>
        <taxon>Kitasatosporales</taxon>
        <taxon>Streptomycetaceae</taxon>
        <taxon>Streptomyces</taxon>
    </lineage>
</organism>
<protein>
    <submittedName>
        <fullName evidence="4">Flavin reductase family protein</fullName>
        <ecNumber evidence="4">1.-.-.-</ecNumber>
    </submittedName>
</protein>
<dbReference type="EMBL" id="JBICYV010000015">
    <property type="protein sequence ID" value="MFG3014261.1"/>
    <property type="molecule type" value="Genomic_DNA"/>
</dbReference>
<comment type="caution">
    <text evidence="4">The sequence shown here is derived from an EMBL/GenBank/DDBJ whole genome shotgun (WGS) entry which is preliminary data.</text>
</comment>
<feature type="domain" description="Flavin reductase like" evidence="3">
    <location>
        <begin position="20"/>
        <end position="166"/>
    </location>
</feature>
<dbReference type="InterPro" id="IPR002563">
    <property type="entry name" value="Flavin_Rdtase-like_dom"/>
</dbReference>
<evidence type="ECO:0000256" key="1">
    <source>
        <dbReference type="ARBA" id="ARBA00023002"/>
    </source>
</evidence>
<dbReference type="PANTHER" id="PTHR30466:SF1">
    <property type="entry name" value="FMN REDUCTASE (NADH) RUTF"/>
    <property type="match status" value="1"/>
</dbReference>
<reference evidence="4 5" key="1">
    <citation type="submission" date="2024-10" db="EMBL/GenBank/DDBJ databases">
        <title>The Natural Products Discovery Center: Release of the First 8490 Sequenced Strains for Exploring Actinobacteria Biosynthetic Diversity.</title>
        <authorList>
            <person name="Kalkreuter E."/>
            <person name="Kautsar S.A."/>
            <person name="Yang D."/>
            <person name="Bader C.D."/>
            <person name="Teijaro C.N."/>
            <person name="Fluegel L."/>
            <person name="Davis C.M."/>
            <person name="Simpson J.R."/>
            <person name="Lauterbach L."/>
            <person name="Steele A.D."/>
            <person name="Gui C."/>
            <person name="Meng S."/>
            <person name="Li G."/>
            <person name="Viehrig K."/>
            <person name="Ye F."/>
            <person name="Su P."/>
            <person name="Kiefer A.F."/>
            <person name="Nichols A."/>
            <person name="Cepeda A.J."/>
            <person name="Yan W."/>
            <person name="Fan B."/>
            <person name="Jiang Y."/>
            <person name="Adhikari A."/>
            <person name="Zheng C.-J."/>
            <person name="Schuster L."/>
            <person name="Cowan T.M."/>
            <person name="Smanski M.J."/>
            <person name="Chevrette M.G."/>
            <person name="De Carvalho L.P.S."/>
            <person name="Shen B."/>
        </authorList>
    </citation>
    <scope>NUCLEOTIDE SEQUENCE [LARGE SCALE GENOMIC DNA]</scope>
    <source>
        <strain evidence="4 5">NPDC048320</strain>
    </source>
</reference>
<sequence length="189" mass="19783">MTAPAEQPRAIHPDALRKAARGCATGVAVLTTRQGEDLFAKTVSSFITLSMDPPLISVAVGRHSPLVQAARDTGRLAVCVLRVGQEQISQRFATPGAGRATGAFAEVRTRTEVTGAPVLDDCLTWFDCRLHSVLPGGDHSILIGMPVAVACSEGEPLLYHEGGYHAPAPLTAPSAPRPDRAPTASGVRT</sequence>
<dbReference type="SUPFAM" id="SSF50475">
    <property type="entry name" value="FMN-binding split barrel"/>
    <property type="match status" value="1"/>
</dbReference>
<dbReference type="PANTHER" id="PTHR30466">
    <property type="entry name" value="FLAVIN REDUCTASE"/>
    <property type="match status" value="1"/>
</dbReference>
<keyword evidence="1 4" id="KW-0560">Oxidoreductase</keyword>
<dbReference type="SMART" id="SM00903">
    <property type="entry name" value="Flavin_Reduct"/>
    <property type="match status" value="1"/>
</dbReference>
<evidence type="ECO:0000259" key="3">
    <source>
        <dbReference type="SMART" id="SM00903"/>
    </source>
</evidence>
<gene>
    <name evidence="4" type="ORF">ACGFZB_28315</name>
</gene>
<proteinExistence type="predicted"/>
<dbReference type="Proteomes" id="UP001604267">
    <property type="component" value="Unassembled WGS sequence"/>
</dbReference>
<dbReference type="RefSeq" id="WP_388315329.1">
    <property type="nucleotide sequence ID" value="NZ_JBIBCC010000002.1"/>
</dbReference>
<dbReference type="Pfam" id="PF01613">
    <property type="entry name" value="Flavin_Reduct"/>
    <property type="match status" value="1"/>
</dbReference>